<evidence type="ECO:0000256" key="2">
    <source>
        <dbReference type="ARBA" id="ARBA00022475"/>
    </source>
</evidence>
<dbReference type="EMBL" id="FOOE01000020">
    <property type="protein sequence ID" value="SFG00661.1"/>
    <property type="molecule type" value="Genomic_DNA"/>
</dbReference>
<dbReference type="eggNOG" id="COG1284">
    <property type="taxonomic scope" value="Bacteria"/>
</dbReference>
<dbReference type="InterPro" id="IPR003740">
    <property type="entry name" value="YitT"/>
</dbReference>
<dbReference type="CDD" id="cd16380">
    <property type="entry name" value="YitT_C"/>
    <property type="match status" value="1"/>
</dbReference>
<evidence type="ECO:0000313" key="9">
    <source>
        <dbReference type="EMBL" id="SFG00661.1"/>
    </source>
</evidence>
<reference evidence="9 10" key="1">
    <citation type="submission" date="2016-10" db="EMBL/GenBank/DDBJ databases">
        <authorList>
            <person name="de Groot N.N."/>
        </authorList>
    </citation>
    <scope>NUCLEOTIDE SEQUENCE [LARGE SCALE GENOMIC DNA]</scope>
    <source>
        <strain evidence="9 10">NLAE-zl-G419</strain>
    </source>
</reference>
<evidence type="ECO:0000256" key="6">
    <source>
        <dbReference type="SAM" id="Phobius"/>
    </source>
</evidence>
<dbReference type="Proteomes" id="UP000246114">
    <property type="component" value="Unassembled WGS sequence"/>
</dbReference>
<dbReference type="InterPro" id="IPR015867">
    <property type="entry name" value="N-reg_PII/ATP_PRibTrfase_C"/>
</dbReference>
<dbReference type="PIRSF" id="PIRSF006483">
    <property type="entry name" value="Membrane_protein_YitT"/>
    <property type="match status" value="1"/>
</dbReference>
<dbReference type="AlphaFoldDB" id="A0A1I2NH83"/>
<comment type="subcellular location">
    <subcellularLocation>
        <location evidence="1">Cell membrane</location>
        <topology evidence="1">Multi-pass membrane protein</topology>
    </subcellularLocation>
</comment>
<feature type="transmembrane region" description="Helical" evidence="6">
    <location>
        <begin position="7"/>
        <end position="25"/>
    </location>
</feature>
<dbReference type="OrthoDB" id="9779786at2"/>
<dbReference type="Gene3D" id="3.30.70.120">
    <property type="match status" value="1"/>
</dbReference>
<dbReference type="InterPro" id="IPR019264">
    <property type="entry name" value="DUF2179"/>
</dbReference>
<organism evidence="9 10">
    <name type="scientific">Clostridium cadaveris</name>
    <dbReference type="NCBI Taxonomy" id="1529"/>
    <lineage>
        <taxon>Bacteria</taxon>
        <taxon>Bacillati</taxon>
        <taxon>Bacillota</taxon>
        <taxon>Clostridia</taxon>
        <taxon>Eubacteriales</taxon>
        <taxon>Clostridiaceae</taxon>
        <taxon>Clostridium</taxon>
    </lineage>
</organism>
<evidence type="ECO:0000256" key="4">
    <source>
        <dbReference type="ARBA" id="ARBA00022989"/>
    </source>
</evidence>
<proteinExistence type="predicted"/>
<evidence type="ECO:0000313" key="11">
    <source>
        <dbReference type="Proteomes" id="UP000246114"/>
    </source>
</evidence>
<feature type="transmembrane region" description="Helical" evidence="6">
    <location>
        <begin position="174"/>
        <end position="191"/>
    </location>
</feature>
<name>A0A1I2NH83_9CLOT</name>
<evidence type="ECO:0000313" key="8">
    <source>
        <dbReference type="EMBL" id="PWL51634.1"/>
    </source>
</evidence>
<keyword evidence="4 6" id="KW-1133">Transmembrane helix</keyword>
<accession>A0A1I2NH83</accession>
<dbReference type="RefSeq" id="WP_051196313.1">
    <property type="nucleotide sequence ID" value="NZ_BAAACD010000021.1"/>
</dbReference>
<evidence type="ECO:0000256" key="5">
    <source>
        <dbReference type="ARBA" id="ARBA00023136"/>
    </source>
</evidence>
<evidence type="ECO:0000313" key="10">
    <source>
        <dbReference type="Proteomes" id="UP000182135"/>
    </source>
</evidence>
<dbReference type="EMBL" id="QAMZ01000055">
    <property type="protein sequence ID" value="PWL51634.1"/>
    <property type="molecule type" value="Genomic_DNA"/>
</dbReference>
<dbReference type="GeneID" id="90546528"/>
<dbReference type="InterPro" id="IPR051461">
    <property type="entry name" value="UPF0750_membrane"/>
</dbReference>
<feature type="transmembrane region" description="Helical" evidence="6">
    <location>
        <begin position="147"/>
        <end position="168"/>
    </location>
</feature>
<keyword evidence="10" id="KW-1185">Reference proteome</keyword>
<dbReference type="Pfam" id="PF02588">
    <property type="entry name" value="YitT_membrane"/>
    <property type="match status" value="1"/>
</dbReference>
<dbReference type="Proteomes" id="UP000182135">
    <property type="component" value="Unassembled WGS sequence"/>
</dbReference>
<keyword evidence="3 6" id="KW-0812">Transmembrane</keyword>
<keyword evidence="5 6" id="KW-0472">Membrane</keyword>
<dbReference type="STRING" id="1529.SAMN04487885_12020"/>
<feature type="transmembrane region" description="Helical" evidence="6">
    <location>
        <begin position="106"/>
        <end position="126"/>
    </location>
</feature>
<evidence type="ECO:0000259" key="7">
    <source>
        <dbReference type="Pfam" id="PF10035"/>
    </source>
</evidence>
<evidence type="ECO:0000256" key="1">
    <source>
        <dbReference type="ARBA" id="ARBA00004651"/>
    </source>
</evidence>
<feature type="domain" description="DUF2179" evidence="7">
    <location>
        <begin position="220"/>
        <end position="274"/>
    </location>
</feature>
<feature type="transmembrane region" description="Helical" evidence="6">
    <location>
        <begin position="78"/>
        <end position="100"/>
    </location>
</feature>
<reference evidence="8 11" key="2">
    <citation type="submission" date="2018-03" db="EMBL/GenBank/DDBJ databases">
        <title>The uncultured portion of the human microbiome is neutrally assembled.</title>
        <authorList>
            <person name="Jeraldo P."/>
            <person name="Boardman L."/>
            <person name="White B.A."/>
            <person name="Nelson H."/>
            <person name="Goldenfeld N."/>
            <person name="Chia N."/>
        </authorList>
    </citation>
    <scope>NUCLEOTIDE SEQUENCE [LARGE SCALE GENOMIC DNA]</scope>
    <source>
        <strain evidence="8">CIM:MAG 903</strain>
    </source>
</reference>
<evidence type="ECO:0000256" key="3">
    <source>
        <dbReference type="ARBA" id="ARBA00022692"/>
    </source>
</evidence>
<dbReference type="PANTHER" id="PTHR33545">
    <property type="entry name" value="UPF0750 MEMBRANE PROTEIN YITT-RELATED"/>
    <property type="match status" value="1"/>
</dbReference>
<keyword evidence="2" id="KW-1003">Cell membrane</keyword>
<dbReference type="Pfam" id="PF10035">
    <property type="entry name" value="DUF2179"/>
    <property type="match status" value="1"/>
</dbReference>
<protein>
    <submittedName>
        <fullName evidence="8">YitT family protein</fullName>
    </submittedName>
</protein>
<sequence length="283" mass="30832">MKKFKDYLIITIGAMLVAVSLNFLVMPNNVAAGGVNGMAMVLNYYVPSIPVGALMVIFNVILFLLAFIVIGTSFGAKTIYASLLLSGSIWVLEKVCPVTHSLTGDVLLELIFGIILQAIGMATIFYRNASTGGTDIIAKILNKYFHINLGKGVLLADLVVVTAATLTFGFKEGLYALFVIILNGVAIDKVIEGFNACKEVRIISSKQEEIKMFILNELSRGATIYYAKGAFSESPVEVLWTIVDTKELIKIKNFIKEVDPQAFLSVSEVYETLGEGFGNMVEM</sequence>
<gene>
    <name evidence="8" type="ORF">DBY38_13975</name>
    <name evidence="9" type="ORF">SAMN04487885_12020</name>
</gene>
<feature type="transmembrane region" description="Helical" evidence="6">
    <location>
        <begin position="45"/>
        <end position="71"/>
    </location>
</feature>
<dbReference type="GO" id="GO:0005886">
    <property type="term" value="C:plasma membrane"/>
    <property type="evidence" value="ECO:0007669"/>
    <property type="project" value="UniProtKB-SubCell"/>
</dbReference>
<dbReference type="PANTHER" id="PTHR33545:SF9">
    <property type="entry name" value="UPF0750 MEMBRANE PROTEIN YITE"/>
    <property type="match status" value="1"/>
</dbReference>